<dbReference type="Pfam" id="PF13657">
    <property type="entry name" value="Couple_hipA"/>
    <property type="match status" value="1"/>
</dbReference>
<dbReference type="AlphaFoldDB" id="A0A839TCW5"/>
<accession>A0A839TCW5</accession>
<protein>
    <recommendedName>
        <fullName evidence="1">HipA N-terminal subdomain 1 domain-containing protein</fullName>
    </recommendedName>
</protein>
<feature type="domain" description="HipA N-terminal subdomain 1" evidence="1">
    <location>
        <begin position="5"/>
        <end position="59"/>
    </location>
</feature>
<dbReference type="InterPro" id="IPR017508">
    <property type="entry name" value="HipA_N1"/>
</dbReference>
<comment type="caution">
    <text evidence="2">The sequence shown here is derived from an EMBL/GenBank/DDBJ whole genome shotgun (WGS) entry which is preliminary data.</text>
</comment>
<organism evidence="2 3">
    <name type="scientific">Azomonas macrocytogenes</name>
    <name type="common">Azotobacter macrocytogenes</name>
    <dbReference type="NCBI Taxonomy" id="69962"/>
    <lineage>
        <taxon>Bacteria</taxon>
        <taxon>Pseudomonadati</taxon>
        <taxon>Pseudomonadota</taxon>
        <taxon>Gammaproteobacteria</taxon>
        <taxon>Pseudomonadales</taxon>
        <taxon>Pseudomonadaceae</taxon>
        <taxon>Azomonas</taxon>
    </lineage>
</organism>
<name>A0A839TCW5_AZOMA</name>
<dbReference type="Proteomes" id="UP000549250">
    <property type="component" value="Unassembled WGS sequence"/>
</dbReference>
<dbReference type="EMBL" id="JACHXI010000048">
    <property type="protein sequence ID" value="MBB3105453.1"/>
    <property type="molecule type" value="Genomic_DNA"/>
</dbReference>
<keyword evidence="3" id="KW-1185">Reference proteome</keyword>
<evidence type="ECO:0000313" key="2">
    <source>
        <dbReference type="EMBL" id="MBB3105453.1"/>
    </source>
</evidence>
<evidence type="ECO:0000313" key="3">
    <source>
        <dbReference type="Proteomes" id="UP000549250"/>
    </source>
</evidence>
<gene>
    <name evidence="2" type="ORF">FHR87_003896</name>
</gene>
<reference evidence="2 3" key="1">
    <citation type="submission" date="2020-08" db="EMBL/GenBank/DDBJ databases">
        <title>Genomic Encyclopedia of Type Strains, Phase III (KMG-III): the genomes of soil and plant-associated and newly described type strains.</title>
        <authorList>
            <person name="Whitman W."/>
        </authorList>
    </citation>
    <scope>NUCLEOTIDE SEQUENCE [LARGE SCALE GENOMIC DNA]</scope>
    <source>
        <strain evidence="2 3">CECT 4462</strain>
    </source>
</reference>
<dbReference type="RefSeq" id="WP_338021276.1">
    <property type="nucleotide sequence ID" value="NZ_JACHXI010000048.1"/>
</dbReference>
<sequence length="80" mass="8504">MGSVEVLLAGSRVGELVSVPRRGTYFAYDEQWLATGFNLSPLNMAFGSAPQAAPDPHLFDGLMGIRCRLLAGWLGHAANG</sequence>
<evidence type="ECO:0000259" key="1">
    <source>
        <dbReference type="Pfam" id="PF13657"/>
    </source>
</evidence>
<proteinExistence type="predicted"/>